<accession>A6UVB3</accession>
<dbReference type="AlphaFoldDB" id="A6UVB3"/>
<dbReference type="STRING" id="419665.Maeo_0853"/>
<proteinExistence type="predicted"/>
<dbReference type="RefSeq" id="WP_011973567.1">
    <property type="nucleotide sequence ID" value="NC_009635.1"/>
</dbReference>
<dbReference type="eggNOG" id="arCOG06599">
    <property type="taxonomic scope" value="Archaea"/>
</dbReference>
<evidence type="ECO:0000259" key="2">
    <source>
        <dbReference type="Pfam" id="PF10102"/>
    </source>
</evidence>
<keyword evidence="4" id="KW-1185">Reference proteome</keyword>
<reference evidence="3" key="1">
    <citation type="submission" date="2007-06" db="EMBL/GenBank/DDBJ databases">
        <title>Complete sequence of Methanococcus aeolicus Nankai-3.</title>
        <authorList>
            <consortium name="US DOE Joint Genome Institute"/>
            <person name="Copeland A."/>
            <person name="Lucas S."/>
            <person name="Lapidus A."/>
            <person name="Barry K."/>
            <person name="Glavina del Rio T."/>
            <person name="Dalin E."/>
            <person name="Tice H."/>
            <person name="Pitluck S."/>
            <person name="Chain P."/>
            <person name="Malfatti S."/>
            <person name="Shin M."/>
            <person name="Vergez L."/>
            <person name="Schmutz J."/>
            <person name="Larimer F."/>
            <person name="Land M."/>
            <person name="Hauser L."/>
            <person name="Kyrpides N."/>
            <person name="Lykidis A."/>
            <person name="Sieprawska-Lupa M."/>
            <person name="Whitman W.B."/>
            <person name="Richardson P."/>
        </authorList>
    </citation>
    <scope>NUCLEOTIDE SEQUENCE [LARGE SCALE GENOMIC DNA]</scope>
    <source>
        <strain evidence="3">Nankai-3</strain>
    </source>
</reference>
<dbReference type="OrthoDB" id="101984at2157"/>
<organism evidence="3 4">
    <name type="scientific">Methanococcus aeolicus (strain ATCC BAA-1280 / DSM 17508 / OCM 812 / Nankai-3)</name>
    <dbReference type="NCBI Taxonomy" id="419665"/>
    <lineage>
        <taxon>Archaea</taxon>
        <taxon>Methanobacteriati</taxon>
        <taxon>Methanobacteriota</taxon>
        <taxon>Methanomada group</taxon>
        <taxon>Methanococci</taxon>
        <taxon>Methanococcales</taxon>
        <taxon>Methanococcaceae</taxon>
        <taxon>Methanococcus</taxon>
    </lineage>
</organism>
<sequence length="638" mass="74421">MITKIKSKKGYIFTYEAIMVAFIFLAVFYVGSMAYTHNFLTFLESKKDIDTAHKSPLLKDYYLKKYSFPGDFYERDNFINNIVNKLKNNNIKTFDIYSNFSEDREKMYFRIYSNQYDEKLANATIELITTNNYAFNATFDTSNITIYTNVANRTKTNNSLKNLNVNLGNDFTVFNDVVYIPLITLDNNSPNPIGYKAYGSNGDIIYFHMDEVEKNFRARVLIDITNRFGTYSNWKYASPMSVHNNVNSYLTDYAVKIVFDSKSYIIDGEMNNLCEDIRFLDKNDNELNYWIEPQTINTTHTIAWVKMNLAPNEYTTIYMLYGNPMATSKSNGKNVFELFDNFSEDINGDGNLDIDNTLWNTNFDEENDFGTWNLFDGDNYANGIGYNYTRLNYSAYNGTDNLIQIYSNTKYNSNYAMKSRVKFYKKYEEWIGFYNGTTIFDRQIISNYHWGGEFLRFESSKDNDNNVDYSILPMNLYNNWETYEIQRNGSNSVNLIINDDEDNIYQRTVYISDVDMPISFVARKYDTSTGGYEPPESDKNGYIDIDWVFVRQYVGHEPEVYNNAYDVVFSVNGKIFSKNMQTTWVSYEDINNELKDGLNEIRIIHSNYPVEFNLGNGNGGQFQTITFSPRNISMVVIQ</sequence>
<dbReference type="InterPro" id="IPR018765">
    <property type="entry name" value="DUF2341"/>
</dbReference>
<evidence type="ECO:0000313" key="3">
    <source>
        <dbReference type="EMBL" id="ABR56435.1"/>
    </source>
</evidence>
<dbReference type="EMBL" id="CP000743">
    <property type="protein sequence ID" value="ABR56435.1"/>
    <property type="molecule type" value="Genomic_DNA"/>
</dbReference>
<dbReference type="HOGENOM" id="CLU_441897_0_0_2"/>
<feature type="transmembrane region" description="Helical" evidence="1">
    <location>
        <begin position="12"/>
        <end position="35"/>
    </location>
</feature>
<dbReference type="eggNOG" id="arCOG03508">
    <property type="taxonomic scope" value="Archaea"/>
</dbReference>
<keyword evidence="1" id="KW-0472">Membrane</keyword>
<dbReference type="KEGG" id="mae:Maeo_0853"/>
<evidence type="ECO:0000256" key="1">
    <source>
        <dbReference type="SAM" id="Phobius"/>
    </source>
</evidence>
<keyword evidence="1" id="KW-0812">Transmembrane</keyword>
<protein>
    <recommendedName>
        <fullName evidence="2">DUF2341 domain-containing protein</fullName>
    </recommendedName>
</protein>
<name>A6UVB3_META3</name>
<gene>
    <name evidence="3" type="ordered locus">Maeo_0853</name>
</gene>
<evidence type="ECO:0000313" key="4">
    <source>
        <dbReference type="Proteomes" id="UP000001106"/>
    </source>
</evidence>
<dbReference type="Pfam" id="PF10102">
    <property type="entry name" value="DUF2341"/>
    <property type="match status" value="1"/>
</dbReference>
<keyword evidence="1" id="KW-1133">Transmembrane helix</keyword>
<dbReference type="GeneID" id="5326518"/>
<feature type="domain" description="DUF2341" evidence="2">
    <location>
        <begin position="274"/>
        <end position="345"/>
    </location>
</feature>
<dbReference type="Proteomes" id="UP000001106">
    <property type="component" value="Chromosome"/>
</dbReference>